<dbReference type="OrthoDB" id="3998062at2759"/>
<dbReference type="GeneID" id="62195556"/>
<accession>A0A875S4X5</accession>
<evidence type="ECO:0000256" key="1">
    <source>
        <dbReference type="SAM" id="MobiDB-lite"/>
    </source>
</evidence>
<organism evidence="2 3">
    <name type="scientific">Eeniella nana</name>
    <name type="common">Yeast</name>
    <name type="synonym">Brettanomyces nanus</name>
    <dbReference type="NCBI Taxonomy" id="13502"/>
    <lineage>
        <taxon>Eukaryota</taxon>
        <taxon>Fungi</taxon>
        <taxon>Dikarya</taxon>
        <taxon>Ascomycota</taxon>
        <taxon>Saccharomycotina</taxon>
        <taxon>Pichiomycetes</taxon>
        <taxon>Pichiales</taxon>
        <taxon>Pichiaceae</taxon>
        <taxon>Brettanomyces</taxon>
    </lineage>
</organism>
<dbReference type="EMBL" id="CP064813">
    <property type="protein sequence ID" value="QPG74819.1"/>
    <property type="molecule type" value="Genomic_DNA"/>
</dbReference>
<gene>
    <name evidence="2" type="ORF">FOA43_002155</name>
</gene>
<reference evidence="2" key="1">
    <citation type="submission" date="2020-10" db="EMBL/GenBank/DDBJ databases">
        <authorList>
            <person name="Roach M.J.R."/>
        </authorList>
    </citation>
    <scope>NUCLEOTIDE SEQUENCE</scope>
    <source>
        <strain evidence="2">CBS 1945</strain>
    </source>
</reference>
<evidence type="ECO:0000313" key="3">
    <source>
        <dbReference type="Proteomes" id="UP000662931"/>
    </source>
</evidence>
<evidence type="ECO:0000313" key="2">
    <source>
        <dbReference type="EMBL" id="QPG74819.1"/>
    </source>
</evidence>
<keyword evidence="3" id="KW-1185">Reference proteome</keyword>
<protein>
    <submittedName>
        <fullName evidence="2">Uncharacterized protein</fullName>
    </submittedName>
</protein>
<dbReference type="Proteomes" id="UP000662931">
    <property type="component" value="Chromosome 2"/>
</dbReference>
<dbReference type="RefSeq" id="XP_038778384.1">
    <property type="nucleotide sequence ID" value="XM_038922456.1"/>
</dbReference>
<name>A0A875S4X5_EENNA</name>
<proteinExistence type="predicted"/>
<dbReference type="KEGG" id="bnn:FOA43_002155"/>
<sequence>MTKIGNRKRKASAYIKKVRSVKDTKAKMIKAKVIKGKIAKGKVAKGKVAKSKLTKAKMFKDKMTKRIKGRISVQGLKKISSPSSPVSAPDDDLFDDTGSMSDITSSSEYDDSVKKTNLGKKRKRYSKRDFRSCFNSFFQQLNCIPHPSSVKIDIDSEMKLQRQRRLIELDRLRADSDDENDLSDVDNCLDLYERTNTASSQMTCKASTSKTFEKIEEPLSQLTTGLEPVDRIILQAEGCSDEDRDLFKMASETNTLAGHLEISDPIGNDPEVENMSAVKDVSGSCDLISATSFFKSLTDEEEVELPLEEAGESITCDYASLTPTSASSLNITDFLNIDVPPEDDCTTVFHHNTIFPYRYNSDNLNLSLVDDAEALTSQPKGLPALNKRALFYGNSQAMMSNEKSVSIDDFLC</sequence>
<dbReference type="AlphaFoldDB" id="A0A875S4X5"/>
<feature type="region of interest" description="Disordered" evidence="1">
    <location>
        <begin position="72"/>
        <end position="92"/>
    </location>
</feature>